<keyword evidence="2" id="KW-1185">Reference proteome</keyword>
<sequence length="212" mass="24323">MTKITFAIKNQYIETLIKMIELNNDHYWLDAFLNLRRGGMLPGGGAGSLNDWGPSYSGIKADAWYGRLYTILRELFDQEQLPEYLAEPSRLVKANQTQVIRCLTCQKSHQHPAIFEAFLAVKFYNKVLPTFTTGNKLSDILKPELSFNSPDVLNYRSALLKAYAGCGITVYDFLFGDYICPHCNDLKPETVHDRYQVENDIPEMLYLKRLPI</sequence>
<gene>
    <name evidence="1" type="ORF">Mucpa_2244</name>
</gene>
<name>H1YGU8_9SPHI</name>
<dbReference type="EMBL" id="CM001403">
    <property type="protein sequence ID" value="EHQ26377.1"/>
    <property type="molecule type" value="Genomic_DNA"/>
</dbReference>
<protein>
    <submittedName>
        <fullName evidence="1">Uncharacterized protein</fullName>
    </submittedName>
</protein>
<dbReference type="AlphaFoldDB" id="H1YGU8"/>
<evidence type="ECO:0000313" key="1">
    <source>
        <dbReference type="EMBL" id="EHQ26377.1"/>
    </source>
</evidence>
<dbReference type="HOGENOM" id="CLU_1298616_0_0_10"/>
<proteinExistence type="predicted"/>
<organism evidence="1 2">
    <name type="scientific">Mucilaginibacter paludis DSM 18603</name>
    <dbReference type="NCBI Taxonomy" id="714943"/>
    <lineage>
        <taxon>Bacteria</taxon>
        <taxon>Pseudomonadati</taxon>
        <taxon>Bacteroidota</taxon>
        <taxon>Sphingobacteriia</taxon>
        <taxon>Sphingobacteriales</taxon>
        <taxon>Sphingobacteriaceae</taxon>
        <taxon>Mucilaginibacter</taxon>
    </lineage>
</organism>
<reference evidence="1" key="1">
    <citation type="submission" date="2011-09" db="EMBL/GenBank/DDBJ databases">
        <title>The permanent draft genome of Mucilaginibacter paludis DSM 18603.</title>
        <authorList>
            <consortium name="US DOE Joint Genome Institute (JGI-PGF)"/>
            <person name="Lucas S."/>
            <person name="Han J."/>
            <person name="Lapidus A."/>
            <person name="Bruce D."/>
            <person name="Goodwin L."/>
            <person name="Pitluck S."/>
            <person name="Peters L."/>
            <person name="Kyrpides N."/>
            <person name="Mavromatis K."/>
            <person name="Ivanova N."/>
            <person name="Mikhailova N."/>
            <person name="Held B."/>
            <person name="Detter J.C."/>
            <person name="Tapia R."/>
            <person name="Han C."/>
            <person name="Land M."/>
            <person name="Hauser L."/>
            <person name="Markowitz V."/>
            <person name="Cheng J.-F."/>
            <person name="Hugenholtz P."/>
            <person name="Woyke T."/>
            <person name="Wu D."/>
            <person name="Tindall B."/>
            <person name="Brambilla E."/>
            <person name="Klenk H.-P."/>
            <person name="Eisen J.A."/>
        </authorList>
    </citation>
    <scope>NUCLEOTIDE SEQUENCE [LARGE SCALE GENOMIC DNA]</scope>
    <source>
        <strain evidence="1">DSM 18603</strain>
    </source>
</reference>
<evidence type="ECO:0000313" key="2">
    <source>
        <dbReference type="Proteomes" id="UP000002774"/>
    </source>
</evidence>
<dbReference type="Proteomes" id="UP000002774">
    <property type="component" value="Chromosome"/>
</dbReference>
<accession>H1YGU8</accession>